<dbReference type="Pfam" id="PF05651">
    <property type="entry name" value="Diacid_rec"/>
    <property type="match status" value="1"/>
</dbReference>
<dbReference type="Pfam" id="PF17853">
    <property type="entry name" value="GGDEF_2"/>
    <property type="match status" value="1"/>
</dbReference>
<dbReference type="Gene3D" id="1.10.10.2840">
    <property type="entry name" value="PucR C-terminal helix-turn-helix domain"/>
    <property type="match status" value="1"/>
</dbReference>
<name>A0A255IIW0_9FIRM</name>
<dbReference type="InterPro" id="IPR008599">
    <property type="entry name" value="Diacid_rec"/>
</dbReference>
<proteinExistence type="inferred from homology"/>
<accession>A0A255IIW0</accession>
<dbReference type="Proteomes" id="UP000247523">
    <property type="component" value="Unassembled WGS sequence"/>
</dbReference>
<dbReference type="PANTHER" id="PTHR33744:SF16">
    <property type="entry name" value="CARBOHYDRATE DIACID REGULATOR"/>
    <property type="match status" value="1"/>
</dbReference>
<comment type="caution">
    <text evidence="5">The sequence shown here is derived from an EMBL/GenBank/DDBJ whole genome shotgun (WGS) entry which is preliminary data.</text>
</comment>
<feature type="domain" description="PucR C-terminal helix-turn-helix" evidence="3">
    <location>
        <begin position="317"/>
        <end position="371"/>
    </location>
</feature>
<dbReference type="AlphaFoldDB" id="A0A255IIW0"/>
<gene>
    <name evidence="5" type="ORF">C8E03_103181</name>
</gene>
<reference evidence="5 6" key="1">
    <citation type="submission" date="2018-05" db="EMBL/GenBank/DDBJ databases">
        <title>Genomic Encyclopedia of Type Strains, Phase IV (KMG-IV): sequencing the most valuable type-strain genomes for metagenomic binning, comparative biology and taxonomic classification.</title>
        <authorList>
            <person name="Goeker M."/>
        </authorList>
    </citation>
    <scope>NUCLEOTIDE SEQUENCE [LARGE SCALE GENOMIC DNA]</scope>
    <source>
        <strain evidence="5 6">DSM 28816</strain>
    </source>
</reference>
<feature type="domain" description="Putative sugar diacid recognition" evidence="2">
    <location>
        <begin position="7"/>
        <end position="135"/>
    </location>
</feature>
<feature type="domain" description="CdaR GGDEF-like" evidence="4">
    <location>
        <begin position="150"/>
        <end position="267"/>
    </location>
</feature>
<evidence type="ECO:0000256" key="1">
    <source>
        <dbReference type="ARBA" id="ARBA00006754"/>
    </source>
</evidence>
<dbReference type="Pfam" id="PF13556">
    <property type="entry name" value="HTH_30"/>
    <property type="match status" value="1"/>
</dbReference>
<evidence type="ECO:0000259" key="4">
    <source>
        <dbReference type="Pfam" id="PF17853"/>
    </source>
</evidence>
<dbReference type="InterPro" id="IPR042070">
    <property type="entry name" value="PucR_C-HTH_sf"/>
</dbReference>
<organism evidence="5 6">
    <name type="scientific">Lachnotalea glycerini</name>
    <dbReference type="NCBI Taxonomy" id="1763509"/>
    <lineage>
        <taxon>Bacteria</taxon>
        <taxon>Bacillati</taxon>
        <taxon>Bacillota</taxon>
        <taxon>Clostridia</taxon>
        <taxon>Lachnospirales</taxon>
        <taxon>Lachnospiraceae</taxon>
        <taxon>Lachnotalea</taxon>
    </lineage>
</organism>
<dbReference type="EMBL" id="QICS01000003">
    <property type="protein sequence ID" value="PXV91623.1"/>
    <property type="molecule type" value="Genomic_DNA"/>
</dbReference>
<evidence type="ECO:0000259" key="2">
    <source>
        <dbReference type="Pfam" id="PF05651"/>
    </source>
</evidence>
<evidence type="ECO:0000313" key="5">
    <source>
        <dbReference type="EMBL" id="PXV91623.1"/>
    </source>
</evidence>
<dbReference type="InterPro" id="IPR051448">
    <property type="entry name" value="CdaR-like_regulators"/>
</dbReference>
<evidence type="ECO:0000259" key="3">
    <source>
        <dbReference type="Pfam" id="PF13556"/>
    </source>
</evidence>
<dbReference type="PANTHER" id="PTHR33744">
    <property type="entry name" value="CARBOHYDRATE DIACID REGULATOR"/>
    <property type="match status" value="1"/>
</dbReference>
<dbReference type="InterPro" id="IPR025736">
    <property type="entry name" value="PucR_C-HTH_dom"/>
</dbReference>
<dbReference type="RefSeq" id="WP_094377117.1">
    <property type="nucleotide sequence ID" value="NZ_QICS01000003.1"/>
</dbReference>
<sequence length="379" mass="43624">MLIPKKQMQKIAEEVGETIHKNVNIMDETGCIIASTDPERIGMFHRGAMELLNHQMEKLIIHRDEKDYQGTRSGINLPLVIEEQVIGVVGITGEVEEVQLLGTVIKKMTEILILDWYKSNQKKALEDMKRSFAIELLFGDDEKRLEFGRELLGINMNLSRIVAVLDFVVKERKGVNDNKSQDLFEKITNMLRKEIEQNQQQLVMTMGMKIVIFYQMQNTNEVYKSINTAKNKIELLYSCKFYCGIGTTGDDKAGIQRSYREAESACNLVKQLTGETIKVYSNSDLRMLLVNIPYKKRLTYINTIFKDCEQEQVENVLQCLRCYINNNGSISKTSDELFIHKNTLQYRLTRIKALTGYDPRTLAEAIPLMIAAYMAEFKE</sequence>
<dbReference type="InterPro" id="IPR041522">
    <property type="entry name" value="CdaR_GGDEF"/>
</dbReference>
<protein>
    <submittedName>
        <fullName evidence="5">Carbohydrate diacid regulator</fullName>
    </submittedName>
</protein>
<evidence type="ECO:0000313" key="6">
    <source>
        <dbReference type="Proteomes" id="UP000247523"/>
    </source>
</evidence>
<comment type="similarity">
    <text evidence="1">Belongs to the CdaR family.</text>
</comment>